<evidence type="ECO:0000313" key="1">
    <source>
        <dbReference type="EMBL" id="CBX70943.1"/>
    </source>
</evidence>
<reference evidence="1" key="1">
    <citation type="journal article" date="2011" name="BMC Genomics">
        <title>Shotgun sequencing of Yersinia enterocolitica strain W22703 (biotype 2, serotype O:9): genomic evidence for oscillation between invertebrates and mammals.</title>
        <authorList>
            <person name="Fuchs T.M."/>
            <person name="Brandt K."/>
            <person name="Starke M."/>
            <person name="Rattei T."/>
        </authorList>
    </citation>
    <scope>NUCLEOTIDE SEQUENCE</scope>
</reference>
<accession>F4MYN5</accession>
<proteinExistence type="predicted"/>
<name>F4MYN5_YEREN</name>
<gene>
    <name evidence="1" type="ORF">YEW_IB35520</name>
</gene>
<organism evidence="1">
    <name type="scientific">Yersinia enterocolitica W22703</name>
    <dbReference type="NCBI Taxonomy" id="913028"/>
    <lineage>
        <taxon>Bacteria</taxon>
        <taxon>Pseudomonadati</taxon>
        <taxon>Pseudomonadota</taxon>
        <taxon>Gammaproteobacteria</taxon>
        <taxon>Enterobacterales</taxon>
        <taxon>Yersiniaceae</taxon>
        <taxon>Yersinia</taxon>
    </lineage>
</organism>
<protein>
    <submittedName>
        <fullName evidence="1">Uncharacterized protein</fullName>
    </submittedName>
</protein>
<sequence length="47" mass="5271">MKKNVAIFPGILLKKGNSRAVLFGDKRTHIEWSAKSGKKTPFQQNTV</sequence>
<dbReference type="EMBL" id="FR718556">
    <property type="protein sequence ID" value="CBX70943.1"/>
    <property type="molecule type" value="Genomic_DNA"/>
</dbReference>
<dbReference type="AlphaFoldDB" id="F4MYN5"/>